<feature type="region of interest" description="Disordered" evidence="1">
    <location>
        <begin position="1"/>
        <end position="67"/>
    </location>
</feature>
<evidence type="ECO:0000313" key="3">
    <source>
        <dbReference type="Proteomes" id="UP000324897"/>
    </source>
</evidence>
<sequence length="165" mass="17214">MGPPQPTGGGDRSSSSSLGWLMFGENAPPIPNTKSKAPASAQGETTEVEDEPSATPLDEDGIESDPDVMCDDVVELSDRRGREGSAEGALALTLRAPHAAGPTSRGVPWLLGACVDGAFLHRLQCSRPWATCSSSSLGWNSCTAQLQANGLHRRGLFTALGWLGL</sequence>
<comment type="caution">
    <text evidence="2">The sequence shown here is derived from an EMBL/GenBank/DDBJ whole genome shotgun (WGS) entry which is preliminary data.</text>
</comment>
<proteinExistence type="predicted"/>
<gene>
    <name evidence="2" type="ORF">EJB05_26735</name>
</gene>
<dbReference type="Proteomes" id="UP000324897">
    <property type="component" value="Chromosome 2"/>
</dbReference>
<accession>A0A5J9UM39</accession>
<evidence type="ECO:0000313" key="2">
    <source>
        <dbReference type="EMBL" id="TVU24307.1"/>
    </source>
</evidence>
<dbReference type="Gramene" id="TVU24307">
    <property type="protein sequence ID" value="TVU24307"/>
    <property type="gene ID" value="EJB05_26735"/>
</dbReference>
<protein>
    <submittedName>
        <fullName evidence="2">Uncharacterized protein</fullName>
    </submittedName>
</protein>
<dbReference type="EMBL" id="RWGY01000013">
    <property type="protein sequence ID" value="TVU24307.1"/>
    <property type="molecule type" value="Genomic_DNA"/>
</dbReference>
<feature type="non-terminal residue" evidence="2">
    <location>
        <position position="1"/>
    </location>
</feature>
<name>A0A5J9UM39_9POAL</name>
<organism evidence="2 3">
    <name type="scientific">Eragrostis curvula</name>
    <name type="common">weeping love grass</name>
    <dbReference type="NCBI Taxonomy" id="38414"/>
    <lineage>
        <taxon>Eukaryota</taxon>
        <taxon>Viridiplantae</taxon>
        <taxon>Streptophyta</taxon>
        <taxon>Embryophyta</taxon>
        <taxon>Tracheophyta</taxon>
        <taxon>Spermatophyta</taxon>
        <taxon>Magnoliopsida</taxon>
        <taxon>Liliopsida</taxon>
        <taxon>Poales</taxon>
        <taxon>Poaceae</taxon>
        <taxon>PACMAD clade</taxon>
        <taxon>Chloridoideae</taxon>
        <taxon>Eragrostideae</taxon>
        <taxon>Eragrostidinae</taxon>
        <taxon>Eragrostis</taxon>
    </lineage>
</organism>
<dbReference type="AlphaFoldDB" id="A0A5J9UM39"/>
<feature type="compositionally biased region" description="Acidic residues" evidence="1">
    <location>
        <begin position="46"/>
        <end position="67"/>
    </location>
</feature>
<evidence type="ECO:0000256" key="1">
    <source>
        <dbReference type="SAM" id="MobiDB-lite"/>
    </source>
</evidence>
<reference evidence="2 3" key="1">
    <citation type="journal article" date="2019" name="Sci. Rep.">
        <title>A high-quality genome of Eragrostis curvula grass provides insights into Poaceae evolution and supports new strategies to enhance forage quality.</title>
        <authorList>
            <person name="Carballo J."/>
            <person name="Santos B.A.C.M."/>
            <person name="Zappacosta D."/>
            <person name="Garbus I."/>
            <person name="Selva J.P."/>
            <person name="Gallo C.A."/>
            <person name="Diaz A."/>
            <person name="Albertini E."/>
            <person name="Caccamo M."/>
            <person name="Echenique V."/>
        </authorList>
    </citation>
    <scope>NUCLEOTIDE SEQUENCE [LARGE SCALE GENOMIC DNA]</scope>
    <source>
        <strain evidence="3">cv. Victoria</strain>
        <tissue evidence="2">Leaf</tissue>
    </source>
</reference>
<keyword evidence="3" id="KW-1185">Reference proteome</keyword>